<proteinExistence type="predicted"/>
<keyword evidence="2" id="KW-1185">Reference proteome</keyword>
<gene>
    <name evidence="1" type="ORF">DSO57_1010824</name>
</gene>
<name>A0ACC2S8C7_9FUNG</name>
<dbReference type="EMBL" id="QTSX02005716">
    <property type="protein sequence ID" value="KAJ9058594.1"/>
    <property type="molecule type" value="Genomic_DNA"/>
</dbReference>
<evidence type="ECO:0000313" key="1">
    <source>
        <dbReference type="EMBL" id="KAJ9058594.1"/>
    </source>
</evidence>
<dbReference type="Proteomes" id="UP001165960">
    <property type="component" value="Unassembled WGS sequence"/>
</dbReference>
<organism evidence="1 2">
    <name type="scientific">Entomophthora muscae</name>
    <dbReference type="NCBI Taxonomy" id="34485"/>
    <lineage>
        <taxon>Eukaryota</taxon>
        <taxon>Fungi</taxon>
        <taxon>Fungi incertae sedis</taxon>
        <taxon>Zoopagomycota</taxon>
        <taxon>Entomophthoromycotina</taxon>
        <taxon>Entomophthoromycetes</taxon>
        <taxon>Entomophthorales</taxon>
        <taxon>Entomophthoraceae</taxon>
        <taxon>Entomophthora</taxon>
    </lineage>
</organism>
<reference evidence="1" key="1">
    <citation type="submission" date="2022-04" db="EMBL/GenBank/DDBJ databases">
        <title>Genome of the entomopathogenic fungus Entomophthora muscae.</title>
        <authorList>
            <person name="Elya C."/>
            <person name="Lovett B.R."/>
            <person name="Lee E."/>
            <person name="Macias A.M."/>
            <person name="Hajek A.E."/>
            <person name="De Bivort B.L."/>
            <person name="Kasson M.T."/>
            <person name="De Fine Licht H.H."/>
            <person name="Stajich J.E."/>
        </authorList>
    </citation>
    <scope>NUCLEOTIDE SEQUENCE</scope>
    <source>
        <strain evidence="1">Berkeley</strain>
    </source>
</reference>
<protein>
    <submittedName>
        <fullName evidence="1">Uncharacterized protein</fullName>
    </submittedName>
</protein>
<accession>A0ACC2S8C7</accession>
<comment type="caution">
    <text evidence="1">The sequence shown here is derived from an EMBL/GenBank/DDBJ whole genome shotgun (WGS) entry which is preliminary data.</text>
</comment>
<evidence type="ECO:0000313" key="2">
    <source>
        <dbReference type="Proteomes" id="UP001165960"/>
    </source>
</evidence>
<sequence length="142" mass="15625">MTSKVATPRKRGRPAKAQGKAIPQKEEATLVSEESTPEILEPSLTSKVATPGKRGRPAKSEATPVNPKASVAIPSKAQEKAIPQKKEVTLVSEESSLEILESSLTSKVATPRKEEGLQRPKKKLFLKTRRRLWSLKSQLPRH</sequence>